<keyword evidence="3 8" id="KW-0813">Transport</keyword>
<dbReference type="Proteomes" id="UP001309876">
    <property type="component" value="Unassembled WGS sequence"/>
</dbReference>
<evidence type="ECO:0000259" key="10">
    <source>
        <dbReference type="Pfam" id="PF00909"/>
    </source>
</evidence>
<feature type="transmembrane region" description="Helical" evidence="8">
    <location>
        <begin position="153"/>
        <end position="171"/>
    </location>
</feature>
<feature type="transmembrane region" description="Helical" evidence="8">
    <location>
        <begin position="395"/>
        <end position="420"/>
    </location>
</feature>
<evidence type="ECO:0000256" key="5">
    <source>
        <dbReference type="ARBA" id="ARBA00022989"/>
    </source>
</evidence>
<dbReference type="InterPro" id="IPR001905">
    <property type="entry name" value="Ammonium_transpt"/>
</dbReference>
<comment type="caution">
    <text evidence="11">The sequence shown here is derived from an EMBL/GenBank/DDBJ whole genome shotgun (WGS) entry which is preliminary data.</text>
</comment>
<evidence type="ECO:0000256" key="3">
    <source>
        <dbReference type="ARBA" id="ARBA00022448"/>
    </source>
</evidence>
<dbReference type="GO" id="GO:0005886">
    <property type="term" value="C:plasma membrane"/>
    <property type="evidence" value="ECO:0007669"/>
    <property type="project" value="UniProtKB-SubCell"/>
</dbReference>
<dbReference type="NCBIfam" id="TIGR00836">
    <property type="entry name" value="amt"/>
    <property type="match status" value="1"/>
</dbReference>
<dbReference type="Pfam" id="PF00909">
    <property type="entry name" value="Ammonium_transp"/>
    <property type="match status" value="1"/>
</dbReference>
<dbReference type="PRINTS" id="PR00342">
    <property type="entry name" value="RHESUSRHD"/>
</dbReference>
<dbReference type="InterPro" id="IPR018047">
    <property type="entry name" value="Ammonium_transpt_CS"/>
</dbReference>
<evidence type="ECO:0000256" key="1">
    <source>
        <dbReference type="ARBA" id="ARBA00004141"/>
    </source>
</evidence>
<keyword evidence="5 8" id="KW-1133">Transmembrane helix</keyword>
<dbReference type="SUPFAM" id="SSF111352">
    <property type="entry name" value="Ammonium transporter"/>
    <property type="match status" value="1"/>
</dbReference>
<evidence type="ECO:0000256" key="8">
    <source>
        <dbReference type="RuleBase" id="RU362002"/>
    </source>
</evidence>
<comment type="similarity">
    <text evidence="2 8">Belongs to the ammonia transporter channel (TC 1.A.11.2) family.</text>
</comment>
<dbReference type="PANTHER" id="PTHR43029:SF15">
    <property type="entry name" value="AMMONIUM TRANSPORTER"/>
    <property type="match status" value="1"/>
</dbReference>
<sequence length="487" mass="53371">MAEVAQITEWPDYTVNPQGGDPITQDLTSPYDKGDLCWILICTVVCWQITPAIGFLYAGMHRRKSASTMVFQSLFCASAAGIQFWVYGYSLYMSRTTNPFLGDLSLAGLHNVLASPSIANADIPDILYACFGFTFVTATAMILAGAMLERGRLWPSMFFLLCFNTFIYYPLAYQEWNLNGWIYKMGVYDFAGSGPVHIASGFAALAWSMMLGPRISDSTTSMRKRAIHYKPHNPFLVAFGTVFIWFGWFAFNGASTANLSLRSVYVVVNTNLAACGGGIGWTLLEYYHSRKFSIIGFCSGIISGLVGITPAAGFVPVYVAALIGFITSICCFYTNRFKYLLSVDEGLDIFAIHGVGGVIGDILTGFFAASWVPALDGASGGTYAGGWWEGNWKQMGYQLAAASYCASWSFVVSCILLFIINKIPGMHLRVKEEDEIRGLDFKYLNDAEEWLAGNVTAHEGVPMSDTPQEAASDRSVVEQGYGPTKTE</sequence>
<feature type="transmembrane region" description="Helical" evidence="8">
    <location>
        <begin position="315"/>
        <end position="335"/>
    </location>
</feature>
<keyword evidence="4 8" id="KW-0812">Transmembrane</keyword>
<accession>A0AAN7T7K9</accession>
<evidence type="ECO:0000256" key="9">
    <source>
        <dbReference type="SAM" id="MobiDB-lite"/>
    </source>
</evidence>
<dbReference type="FunFam" id="1.10.3430.10:FF:000011">
    <property type="entry name" value="Ammonium transporter"/>
    <property type="match status" value="1"/>
</dbReference>
<comment type="subcellular location">
    <subcellularLocation>
        <location evidence="8">Cell membrane</location>
        <topology evidence="8">Multi-pass membrane protein</topology>
    </subcellularLocation>
    <subcellularLocation>
        <location evidence="1">Membrane</location>
        <topology evidence="1">Multi-pass membrane protein</topology>
    </subcellularLocation>
</comment>
<feature type="transmembrane region" description="Helical" evidence="8">
    <location>
        <begin position="233"/>
        <end position="251"/>
    </location>
</feature>
<dbReference type="GO" id="GO:0008519">
    <property type="term" value="F:ammonium channel activity"/>
    <property type="evidence" value="ECO:0007669"/>
    <property type="project" value="InterPro"/>
</dbReference>
<dbReference type="InterPro" id="IPR029020">
    <property type="entry name" value="Ammonium/urea_transptr"/>
</dbReference>
<dbReference type="PANTHER" id="PTHR43029">
    <property type="entry name" value="AMMONIUM TRANSPORTER MEP2"/>
    <property type="match status" value="1"/>
</dbReference>
<feature type="transmembrane region" description="Helical" evidence="8">
    <location>
        <begin position="126"/>
        <end position="146"/>
    </location>
</feature>
<evidence type="ECO:0000256" key="2">
    <source>
        <dbReference type="ARBA" id="ARBA00005887"/>
    </source>
</evidence>
<feature type="region of interest" description="Disordered" evidence="9">
    <location>
        <begin position="458"/>
        <end position="487"/>
    </location>
</feature>
<evidence type="ECO:0000313" key="11">
    <source>
        <dbReference type="EMBL" id="KAK5091249.1"/>
    </source>
</evidence>
<evidence type="ECO:0000256" key="6">
    <source>
        <dbReference type="ARBA" id="ARBA00023136"/>
    </source>
</evidence>
<feature type="transmembrane region" description="Helical" evidence="8">
    <location>
        <begin position="291"/>
        <end position="309"/>
    </location>
</feature>
<feature type="domain" description="Ammonium transporter AmtB-like" evidence="10">
    <location>
        <begin position="38"/>
        <end position="442"/>
    </location>
</feature>
<dbReference type="PROSITE" id="PS01219">
    <property type="entry name" value="AMMONIUM_TRANSP"/>
    <property type="match status" value="1"/>
</dbReference>
<organism evidence="11 12">
    <name type="scientific">Lithohypha guttulata</name>
    <dbReference type="NCBI Taxonomy" id="1690604"/>
    <lineage>
        <taxon>Eukaryota</taxon>
        <taxon>Fungi</taxon>
        <taxon>Dikarya</taxon>
        <taxon>Ascomycota</taxon>
        <taxon>Pezizomycotina</taxon>
        <taxon>Eurotiomycetes</taxon>
        <taxon>Chaetothyriomycetidae</taxon>
        <taxon>Chaetothyriales</taxon>
        <taxon>Trichomeriaceae</taxon>
        <taxon>Lithohypha</taxon>
    </lineage>
</organism>
<dbReference type="InterPro" id="IPR002229">
    <property type="entry name" value="RhesusRHD"/>
</dbReference>
<keyword evidence="12" id="KW-1185">Reference proteome</keyword>
<feature type="transmembrane region" description="Helical" evidence="8">
    <location>
        <begin position="263"/>
        <end position="284"/>
    </location>
</feature>
<keyword evidence="6 8" id="KW-0472">Membrane</keyword>
<reference evidence="11 12" key="1">
    <citation type="submission" date="2023-08" db="EMBL/GenBank/DDBJ databases">
        <title>Black Yeasts Isolated from many extreme environments.</title>
        <authorList>
            <person name="Coleine C."/>
            <person name="Stajich J.E."/>
            <person name="Selbmann L."/>
        </authorList>
    </citation>
    <scope>NUCLEOTIDE SEQUENCE [LARGE SCALE GENOMIC DNA]</scope>
    <source>
        <strain evidence="11 12">CCFEE 5910</strain>
    </source>
</reference>
<gene>
    <name evidence="11" type="ORF">LTR05_001430</name>
</gene>
<dbReference type="EMBL" id="JAVRRJ010000001">
    <property type="protein sequence ID" value="KAK5091249.1"/>
    <property type="molecule type" value="Genomic_DNA"/>
</dbReference>
<proteinExistence type="inferred from homology"/>
<feature type="transmembrane region" description="Helical" evidence="8">
    <location>
        <begin position="70"/>
        <end position="92"/>
    </location>
</feature>
<evidence type="ECO:0000313" key="12">
    <source>
        <dbReference type="Proteomes" id="UP001309876"/>
    </source>
</evidence>
<name>A0AAN7T7K9_9EURO</name>
<dbReference type="AlphaFoldDB" id="A0AAN7T7K9"/>
<evidence type="ECO:0000256" key="7">
    <source>
        <dbReference type="ARBA" id="ARBA00023177"/>
    </source>
</evidence>
<dbReference type="Gene3D" id="1.10.3430.10">
    <property type="entry name" value="Ammonium transporter AmtB like domains"/>
    <property type="match status" value="1"/>
</dbReference>
<dbReference type="InterPro" id="IPR024041">
    <property type="entry name" value="NH4_transpt_AmtB-like_dom"/>
</dbReference>
<feature type="transmembrane region" description="Helical" evidence="8">
    <location>
        <begin position="347"/>
        <end position="375"/>
    </location>
</feature>
<protein>
    <recommendedName>
        <fullName evidence="8">Ammonium transporter</fullName>
    </recommendedName>
</protein>
<feature type="transmembrane region" description="Helical" evidence="8">
    <location>
        <begin position="191"/>
        <end position="212"/>
    </location>
</feature>
<feature type="transmembrane region" description="Helical" evidence="8">
    <location>
        <begin position="38"/>
        <end position="58"/>
    </location>
</feature>
<evidence type="ECO:0000256" key="4">
    <source>
        <dbReference type="ARBA" id="ARBA00022692"/>
    </source>
</evidence>
<keyword evidence="7 8" id="KW-0924">Ammonia transport</keyword>